<comment type="caution">
    <text evidence="1">The sequence shown here is derived from an EMBL/GenBank/DDBJ whole genome shotgun (WGS) entry which is preliminary data.</text>
</comment>
<dbReference type="Proteomes" id="UP001239111">
    <property type="component" value="Chromosome 1"/>
</dbReference>
<sequence>MARRTNTHKVVVLGSLCMVVLEWDYSEASRYSELERVGLQHWMDCVRLCCMGCSTTSEQKFTRDDERKRARITENDSDKEKDGISGHCVALCCSAEKMVPLLGRRDF</sequence>
<proteinExistence type="predicted"/>
<keyword evidence="2" id="KW-1185">Reference proteome</keyword>
<gene>
    <name evidence="1" type="ORF">QAD02_024396</name>
</gene>
<dbReference type="EMBL" id="CM056741">
    <property type="protein sequence ID" value="KAJ8688601.1"/>
    <property type="molecule type" value="Genomic_DNA"/>
</dbReference>
<accession>A0ACC2Q0S3</accession>
<name>A0ACC2Q0S3_9HYME</name>
<evidence type="ECO:0000313" key="2">
    <source>
        <dbReference type="Proteomes" id="UP001239111"/>
    </source>
</evidence>
<protein>
    <submittedName>
        <fullName evidence="1">Uncharacterized protein</fullName>
    </submittedName>
</protein>
<evidence type="ECO:0000313" key="1">
    <source>
        <dbReference type="EMBL" id="KAJ8688601.1"/>
    </source>
</evidence>
<reference evidence="1" key="1">
    <citation type="submission" date="2023-04" db="EMBL/GenBank/DDBJ databases">
        <title>A chromosome-level genome assembly of the parasitoid wasp Eretmocerus hayati.</title>
        <authorList>
            <person name="Zhong Y."/>
            <person name="Liu S."/>
            <person name="Liu Y."/>
        </authorList>
    </citation>
    <scope>NUCLEOTIDE SEQUENCE</scope>
    <source>
        <strain evidence="1">ZJU_SS_LIU_2023</strain>
    </source>
</reference>
<organism evidence="1 2">
    <name type="scientific">Eretmocerus hayati</name>
    <dbReference type="NCBI Taxonomy" id="131215"/>
    <lineage>
        <taxon>Eukaryota</taxon>
        <taxon>Metazoa</taxon>
        <taxon>Ecdysozoa</taxon>
        <taxon>Arthropoda</taxon>
        <taxon>Hexapoda</taxon>
        <taxon>Insecta</taxon>
        <taxon>Pterygota</taxon>
        <taxon>Neoptera</taxon>
        <taxon>Endopterygota</taxon>
        <taxon>Hymenoptera</taxon>
        <taxon>Apocrita</taxon>
        <taxon>Proctotrupomorpha</taxon>
        <taxon>Chalcidoidea</taxon>
        <taxon>Aphelinidae</taxon>
        <taxon>Aphelininae</taxon>
        <taxon>Eretmocerus</taxon>
    </lineage>
</organism>